<keyword evidence="1" id="KW-0472">Membrane</keyword>
<reference evidence="2 3" key="1">
    <citation type="submission" date="2018-08" db="EMBL/GenBank/DDBJ databases">
        <title>Pallidiluteibacterium maritimus gen. nov., sp. nov., isolated from coastal sediment.</title>
        <authorList>
            <person name="Zhou L.Y."/>
        </authorList>
    </citation>
    <scope>NUCLEOTIDE SEQUENCE [LARGE SCALE GENOMIC DNA]</scope>
    <source>
        <strain evidence="2 3">XSD2</strain>
    </source>
</reference>
<feature type="transmembrane region" description="Helical" evidence="1">
    <location>
        <begin position="67"/>
        <end position="85"/>
    </location>
</feature>
<evidence type="ECO:0000256" key="1">
    <source>
        <dbReference type="SAM" id="Phobius"/>
    </source>
</evidence>
<organism evidence="2 3">
    <name type="scientific">Maribellus luteus</name>
    <dbReference type="NCBI Taxonomy" id="2305463"/>
    <lineage>
        <taxon>Bacteria</taxon>
        <taxon>Pseudomonadati</taxon>
        <taxon>Bacteroidota</taxon>
        <taxon>Bacteroidia</taxon>
        <taxon>Marinilabiliales</taxon>
        <taxon>Prolixibacteraceae</taxon>
        <taxon>Maribellus</taxon>
    </lineage>
</organism>
<keyword evidence="3" id="KW-1185">Reference proteome</keyword>
<protein>
    <submittedName>
        <fullName evidence="2">DUF3810 domain-containing protein</fullName>
    </submittedName>
</protein>
<dbReference type="AlphaFoldDB" id="A0A399T7Q3"/>
<keyword evidence="1" id="KW-1133">Transmembrane helix</keyword>
<dbReference type="Pfam" id="PF12725">
    <property type="entry name" value="DUF3810"/>
    <property type="match status" value="1"/>
</dbReference>
<gene>
    <name evidence="2" type="ORF">D1614_04260</name>
</gene>
<dbReference type="PROSITE" id="PS51257">
    <property type="entry name" value="PROKAR_LIPOPROTEIN"/>
    <property type="match status" value="1"/>
</dbReference>
<dbReference type="RefSeq" id="WP_119436651.1">
    <property type="nucleotide sequence ID" value="NZ_QWGR01000002.1"/>
</dbReference>
<dbReference type="InterPro" id="IPR024294">
    <property type="entry name" value="DUF3810"/>
</dbReference>
<accession>A0A399T7Q3</accession>
<sequence length="363" mass="41483">MTKLKSRAQIRKGWILPITAIACFGLTELAARNPNLTESWYSKGIYPFVAQVASSISSVIPLSVDDLFYIALLLCIPVMIALLVLRKISFRQAGKLTLNILATGYIAFYLLWGFNYYRQDLNARLNITAQQPDKQTFLELTNKLIDQTNRNHCSLENLSAEKADSLVEFSYKQLAPVLKFEYPMGKREDKSITFSHFFAQSGISGYFGPFFNEVHVNKKVLPIEYPVILAHEKAHQLGVTSEAEANFYAWFVCSQSDSKELNYAANLYILRHFLRQAYPLKEYPELAEKISPQVKDDFNRIRQHWMELRNEKLDQAASTVNNAYLKTNKVEAGIQDYSGVVKLVLDFSLDSAFQQSHSFMLPE</sequence>
<keyword evidence="1" id="KW-0812">Transmembrane</keyword>
<evidence type="ECO:0000313" key="3">
    <source>
        <dbReference type="Proteomes" id="UP000265926"/>
    </source>
</evidence>
<feature type="transmembrane region" description="Helical" evidence="1">
    <location>
        <begin position="97"/>
        <end position="117"/>
    </location>
</feature>
<comment type="caution">
    <text evidence="2">The sequence shown here is derived from an EMBL/GenBank/DDBJ whole genome shotgun (WGS) entry which is preliminary data.</text>
</comment>
<dbReference type="Proteomes" id="UP000265926">
    <property type="component" value="Unassembled WGS sequence"/>
</dbReference>
<dbReference type="EMBL" id="QWGR01000002">
    <property type="protein sequence ID" value="RIJ49963.1"/>
    <property type="molecule type" value="Genomic_DNA"/>
</dbReference>
<name>A0A399T7Q3_9BACT</name>
<evidence type="ECO:0000313" key="2">
    <source>
        <dbReference type="EMBL" id="RIJ49963.1"/>
    </source>
</evidence>
<dbReference type="OrthoDB" id="1048788at2"/>
<proteinExistence type="predicted"/>